<evidence type="ECO:0000313" key="1">
    <source>
        <dbReference type="EMBL" id="KAK4214435.1"/>
    </source>
</evidence>
<dbReference type="EMBL" id="MU858094">
    <property type="protein sequence ID" value="KAK4214435.1"/>
    <property type="molecule type" value="Genomic_DNA"/>
</dbReference>
<keyword evidence="2" id="KW-1185">Reference proteome</keyword>
<organism evidence="1 2">
    <name type="scientific">Rhypophila decipiens</name>
    <dbReference type="NCBI Taxonomy" id="261697"/>
    <lineage>
        <taxon>Eukaryota</taxon>
        <taxon>Fungi</taxon>
        <taxon>Dikarya</taxon>
        <taxon>Ascomycota</taxon>
        <taxon>Pezizomycotina</taxon>
        <taxon>Sordariomycetes</taxon>
        <taxon>Sordariomycetidae</taxon>
        <taxon>Sordariales</taxon>
        <taxon>Naviculisporaceae</taxon>
        <taxon>Rhypophila</taxon>
    </lineage>
</organism>
<protein>
    <submittedName>
        <fullName evidence="1">Uncharacterized protein</fullName>
    </submittedName>
</protein>
<name>A0AAN7BB03_9PEZI</name>
<dbReference type="Proteomes" id="UP001301769">
    <property type="component" value="Unassembled WGS sequence"/>
</dbReference>
<gene>
    <name evidence="1" type="ORF">QBC37DRAFT_461900</name>
</gene>
<comment type="caution">
    <text evidence="1">The sequence shown here is derived from an EMBL/GenBank/DDBJ whole genome shotgun (WGS) entry which is preliminary data.</text>
</comment>
<proteinExistence type="predicted"/>
<reference evidence="1" key="1">
    <citation type="journal article" date="2023" name="Mol. Phylogenet. Evol.">
        <title>Genome-scale phylogeny and comparative genomics of the fungal order Sordariales.</title>
        <authorList>
            <person name="Hensen N."/>
            <person name="Bonometti L."/>
            <person name="Westerberg I."/>
            <person name="Brannstrom I.O."/>
            <person name="Guillou S."/>
            <person name="Cros-Aarteil S."/>
            <person name="Calhoun S."/>
            <person name="Haridas S."/>
            <person name="Kuo A."/>
            <person name="Mondo S."/>
            <person name="Pangilinan J."/>
            <person name="Riley R."/>
            <person name="LaButti K."/>
            <person name="Andreopoulos B."/>
            <person name="Lipzen A."/>
            <person name="Chen C."/>
            <person name="Yan M."/>
            <person name="Daum C."/>
            <person name="Ng V."/>
            <person name="Clum A."/>
            <person name="Steindorff A."/>
            <person name="Ohm R.A."/>
            <person name="Martin F."/>
            <person name="Silar P."/>
            <person name="Natvig D.O."/>
            <person name="Lalanne C."/>
            <person name="Gautier V."/>
            <person name="Ament-Velasquez S.L."/>
            <person name="Kruys A."/>
            <person name="Hutchinson M.I."/>
            <person name="Powell A.J."/>
            <person name="Barry K."/>
            <person name="Miller A.N."/>
            <person name="Grigoriev I.V."/>
            <person name="Debuchy R."/>
            <person name="Gladieux P."/>
            <person name="Hiltunen Thoren M."/>
            <person name="Johannesson H."/>
        </authorList>
    </citation>
    <scope>NUCLEOTIDE SEQUENCE</scope>
    <source>
        <strain evidence="1">PSN293</strain>
    </source>
</reference>
<reference evidence="1" key="2">
    <citation type="submission" date="2023-05" db="EMBL/GenBank/DDBJ databases">
        <authorList>
            <consortium name="Lawrence Berkeley National Laboratory"/>
            <person name="Steindorff A."/>
            <person name="Hensen N."/>
            <person name="Bonometti L."/>
            <person name="Westerberg I."/>
            <person name="Brannstrom I.O."/>
            <person name="Guillou S."/>
            <person name="Cros-Aarteil S."/>
            <person name="Calhoun S."/>
            <person name="Haridas S."/>
            <person name="Kuo A."/>
            <person name="Mondo S."/>
            <person name="Pangilinan J."/>
            <person name="Riley R."/>
            <person name="Labutti K."/>
            <person name="Andreopoulos B."/>
            <person name="Lipzen A."/>
            <person name="Chen C."/>
            <person name="Yanf M."/>
            <person name="Daum C."/>
            <person name="Ng V."/>
            <person name="Clum A."/>
            <person name="Ohm R."/>
            <person name="Martin F."/>
            <person name="Silar P."/>
            <person name="Natvig D."/>
            <person name="Lalanne C."/>
            <person name="Gautier V."/>
            <person name="Ament-Velasquez S.L."/>
            <person name="Kruys A."/>
            <person name="Hutchinson M.I."/>
            <person name="Powell A.J."/>
            <person name="Barry K."/>
            <person name="Miller A.N."/>
            <person name="Grigoriev I.V."/>
            <person name="Debuchy R."/>
            <person name="Gladieux P."/>
            <person name="Thoren M.H."/>
            <person name="Johannesson H."/>
        </authorList>
    </citation>
    <scope>NUCLEOTIDE SEQUENCE</scope>
    <source>
        <strain evidence="1">PSN293</strain>
    </source>
</reference>
<sequence>MASNLQGLPIELLNEICSCFCSHRIFTQQCHQDEPDCFALSDSWSLIALCSTSRLLRDVGMPYLYRYMSIRLDEYHDPYNEEDGTVRRTHAPLVLLLRALIERPDIADQVRGIEITGVEDLSRIDWTETERLVYEGALRCNLALASNWHSYEPLTFEPKIDAQELFVELLLLLPRNLRKIKIEVQNTWWFQRLETPADASRPPPCLPALTVLSITPPPPSYTGSPWGFKVTDVQPIMRIAPLLHTFVSSLCAYSPDLPCPGIAHVKNLYLSSSSTPRDRFEEIIASHSRLENFEFFMDNLHGAYTFPAWEVIGVLRRHHAKSLRKMSVDLAARWTPNRVRNPKHPDDGLSMKEFTNLEILHIYNYHPLIIRHFGLPQPSELINFMPQDSIKKLYFCTYRLEPVVLRALKALASAIEFEGRFLCLREIRIGPADSAQHWMSSVYGIMVDEDKHVSLKARREMARALQTRFAHLGVELLVMLSVDVISDSPPDDTDSSSATAQAS</sequence>
<accession>A0AAN7BB03</accession>
<dbReference type="AlphaFoldDB" id="A0AAN7BB03"/>
<evidence type="ECO:0000313" key="2">
    <source>
        <dbReference type="Proteomes" id="UP001301769"/>
    </source>
</evidence>